<dbReference type="InterPro" id="IPR036641">
    <property type="entry name" value="HPT_dom_sf"/>
</dbReference>
<dbReference type="PANTHER" id="PTHR45339:SF1">
    <property type="entry name" value="HYBRID SIGNAL TRANSDUCTION HISTIDINE KINASE J"/>
    <property type="match status" value="1"/>
</dbReference>
<evidence type="ECO:0000256" key="18">
    <source>
        <dbReference type="SAM" id="Phobius"/>
    </source>
</evidence>
<dbReference type="SMART" id="SM00304">
    <property type="entry name" value="HAMP"/>
    <property type="match status" value="1"/>
</dbReference>
<dbReference type="PROSITE" id="PS50894">
    <property type="entry name" value="HPT"/>
    <property type="match status" value="1"/>
</dbReference>
<dbReference type="InterPro" id="IPR008207">
    <property type="entry name" value="Sig_transdc_His_kin_Hpt_dom"/>
</dbReference>
<dbReference type="InterPro" id="IPR011006">
    <property type="entry name" value="CheY-like_superfamily"/>
</dbReference>
<dbReference type="SUPFAM" id="SSF47226">
    <property type="entry name" value="Histidine-containing phosphotransfer domain, HPT domain"/>
    <property type="match status" value="1"/>
</dbReference>
<feature type="region of interest" description="Disordered" evidence="17">
    <location>
        <begin position="700"/>
        <end position="720"/>
    </location>
</feature>
<dbReference type="Gene3D" id="3.30.565.10">
    <property type="entry name" value="Histidine kinase-like ATPase, C-terminal domain"/>
    <property type="match status" value="1"/>
</dbReference>
<feature type="modified residue" description="4-aspartylphosphate" evidence="15">
    <location>
        <position position="624"/>
    </location>
</feature>
<protein>
    <recommendedName>
        <fullName evidence="3">histidine kinase</fullName>
        <ecNumber evidence="3">2.7.13.3</ecNumber>
    </recommendedName>
</protein>
<dbReference type="CDD" id="cd00082">
    <property type="entry name" value="HisKA"/>
    <property type="match status" value="1"/>
</dbReference>
<evidence type="ECO:0000256" key="5">
    <source>
        <dbReference type="ARBA" id="ARBA00022553"/>
    </source>
</evidence>
<evidence type="ECO:0000256" key="6">
    <source>
        <dbReference type="ARBA" id="ARBA00022679"/>
    </source>
</evidence>
<evidence type="ECO:0000256" key="11">
    <source>
        <dbReference type="ARBA" id="ARBA00022989"/>
    </source>
</evidence>
<dbReference type="InterPro" id="IPR036097">
    <property type="entry name" value="HisK_dim/P_sf"/>
</dbReference>
<dbReference type="SMART" id="SM00388">
    <property type="entry name" value="HisKA"/>
    <property type="match status" value="1"/>
</dbReference>
<organism evidence="23 24">
    <name type="scientific">Skermanella cutis</name>
    <dbReference type="NCBI Taxonomy" id="2775420"/>
    <lineage>
        <taxon>Bacteria</taxon>
        <taxon>Pseudomonadati</taxon>
        <taxon>Pseudomonadota</taxon>
        <taxon>Alphaproteobacteria</taxon>
        <taxon>Rhodospirillales</taxon>
        <taxon>Azospirillaceae</taxon>
        <taxon>Skermanella</taxon>
    </lineage>
</organism>
<feature type="domain" description="HPt" evidence="22">
    <location>
        <begin position="737"/>
        <end position="836"/>
    </location>
</feature>
<evidence type="ECO:0000259" key="22">
    <source>
        <dbReference type="PROSITE" id="PS50894"/>
    </source>
</evidence>
<dbReference type="InterPro" id="IPR003594">
    <property type="entry name" value="HATPase_dom"/>
</dbReference>
<reference evidence="23" key="1">
    <citation type="submission" date="2021-02" db="EMBL/GenBank/DDBJ databases">
        <title>Skermanella TT6 skin isolate.</title>
        <authorList>
            <person name="Lee K."/>
            <person name="Ganzorig M."/>
        </authorList>
    </citation>
    <scope>NUCLEOTIDE SEQUENCE</scope>
    <source>
        <strain evidence="23">TT6</strain>
    </source>
</reference>
<dbReference type="InterPro" id="IPR004358">
    <property type="entry name" value="Sig_transdc_His_kin-like_C"/>
</dbReference>
<dbReference type="PROSITE" id="PS50885">
    <property type="entry name" value="HAMP"/>
    <property type="match status" value="1"/>
</dbReference>
<accession>A0ABX7BBL0</accession>
<evidence type="ECO:0000256" key="12">
    <source>
        <dbReference type="ARBA" id="ARBA00023012"/>
    </source>
</evidence>
<dbReference type="RefSeq" id="WP_201080045.1">
    <property type="nucleotide sequence ID" value="NZ_CP067420.1"/>
</dbReference>
<dbReference type="PROSITE" id="PS50109">
    <property type="entry name" value="HIS_KIN"/>
    <property type="match status" value="1"/>
</dbReference>
<feature type="domain" description="Response regulatory" evidence="20">
    <location>
        <begin position="575"/>
        <end position="697"/>
    </location>
</feature>
<feature type="domain" description="Histidine kinase" evidence="19">
    <location>
        <begin position="318"/>
        <end position="545"/>
    </location>
</feature>
<evidence type="ECO:0000256" key="2">
    <source>
        <dbReference type="ARBA" id="ARBA00004651"/>
    </source>
</evidence>
<dbReference type="SMART" id="SM00448">
    <property type="entry name" value="REC"/>
    <property type="match status" value="1"/>
</dbReference>
<dbReference type="SMART" id="SM00387">
    <property type="entry name" value="HATPase_c"/>
    <property type="match status" value="1"/>
</dbReference>
<evidence type="ECO:0000256" key="16">
    <source>
        <dbReference type="SAM" id="Coils"/>
    </source>
</evidence>
<dbReference type="Pfam" id="PF17152">
    <property type="entry name" value="CHASE8"/>
    <property type="match status" value="1"/>
</dbReference>
<dbReference type="CDD" id="cd16922">
    <property type="entry name" value="HATPase_EvgS-ArcB-TorS-like"/>
    <property type="match status" value="1"/>
</dbReference>
<dbReference type="InterPro" id="IPR005467">
    <property type="entry name" value="His_kinase_dom"/>
</dbReference>
<evidence type="ECO:0000259" key="19">
    <source>
        <dbReference type="PROSITE" id="PS50109"/>
    </source>
</evidence>
<keyword evidence="13 18" id="KW-0472">Membrane</keyword>
<evidence type="ECO:0000256" key="10">
    <source>
        <dbReference type="ARBA" id="ARBA00022840"/>
    </source>
</evidence>
<evidence type="ECO:0000256" key="1">
    <source>
        <dbReference type="ARBA" id="ARBA00000085"/>
    </source>
</evidence>
<comment type="catalytic activity">
    <reaction evidence="1">
        <text>ATP + protein L-histidine = ADP + protein N-phospho-L-histidine.</text>
        <dbReference type="EC" id="2.7.13.3"/>
    </reaction>
</comment>
<dbReference type="InterPro" id="IPR001789">
    <property type="entry name" value="Sig_transdc_resp-reg_receiver"/>
</dbReference>
<dbReference type="Gene3D" id="1.10.287.130">
    <property type="match status" value="1"/>
</dbReference>
<evidence type="ECO:0000256" key="4">
    <source>
        <dbReference type="ARBA" id="ARBA00022475"/>
    </source>
</evidence>
<keyword evidence="4" id="KW-1003">Cell membrane</keyword>
<dbReference type="Pfam" id="PF01627">
    <property type="entry name" value="Hpt"/>
    <property type="match status" value="1"/>
</dbReference>
<dbReference type="Proteomes" id="UP000595197">
    <property type="component" value="Chromosome"/>
</dbReference>
<evidence type="ECO:0000256" key="8">
    <source>
        <dbReference type="ARBA" id="ARBA00022741"/>
    </source>
</evidence>
<dbReference type="InterPro" id="IPR003661">
    <property type="entry name" value="HisK_dim/P_dom"/>
</dbReference>
<dbReference type="Pfam" id="PF00072">
    <property type="entry name" value="Response_reg"/>
    <property type="match status" value="1"/>
</dbReference>
<evidence type="ECO:0000313" key="24">
    <source>
        <dbReference type="Proteomes" id="UP000595197"/>
    </source>
</evidence>
<evidence type="ECO:0000256" key="9">
    <source>
        <dbReference type="ARBA" id="ARBA00022777"/>
    </source>
</evidence>
<dbReference type="CDD" id="cd17546">
    <property type="entry name" value="REC_hyHK_CKI1_RcsC-like"/>
    <property type="match status" value="1"/>
</dbReference>
<keyword evidence="11 18" id="KW-1133">Transmembrane helix</keyword>
<keyword evidence="8" id="KW-0547">Nucleotide-binding</keyword>
<dbReference type="SUPFAM" id="SSF47384">
    <property type="entry name" value="Homodimeric domain of signal transducing histidine kinase"/>
    <property type="match status" value="1"/>
</dbReference>
<comment type="subcellular location">
    <subcellularLocation>
        <location evidence="2">Cell membrane</location>
        <topology evidence="2">Multi-pass membrane protein</topology>
    </subcellularLocation>
</comment>
<dbReference type="EMBL" id="CP067420">
    <property type="protein sequence ID" value="QQP91777.1"/>
    <property type="molecule type" value="Genomic_DNA"/>
</dbReference>
<keyword evidence="5 15" id="KW-0597">Phosphoprotein</keyword>
<dbReference type="Pfam" id="PF02518">
    <property type="entry name" value="HATPase_c"/>
    <property type="match status" value="1"/>
</dbReference>
<name>A0ABX7BBL0_9PROT</name>
<dbReference type="InterPro" id="IPR003660">
    <property type="entry name" value="HAMP_dom"/>
</dbReference>
<keyword evidence="12" id="KW-0902">Two-component regulatory system</keyword>
<evidence type="ECO:0000256" key="3">
    <source>
        <dbReference type="ARBA" id="ARBA00012438"/>
    </source>
</evidence>
<keyword evidence="10" id="KW-0067">ATP-binding</keyword>
<gene>
    <name evidence="23" type="ORF">IGS68_11485</name>
</gene>
<sequence length="851" mass="91147">MLTFFRLMPLRRKLITIMLLTSGLSLLMVTAALVLHEEVRYRESAVKQLASIGQVIAANTTAALAFDDPRAAQETLAALGAQPQIRQAHIIRRDGAMFAAYPAGYDPTDPGSHGDHREDLGFLEHAAAAIQSGATPEFYSFRHQDLDVFVPIRLDGEVLGLVHLTSDTAELSDNLSRYYGIVALAAIVSLLVTVMISTRLQRVVSGPIMDLTRTMADVSHSNDYAVRLPRRYRDFRHPARRGDEIDALIDGFNDMLLQIGQRDDRLARQGEILESQVAERTAALSAANGELERTVRELRHAKRTAEAASRAKSEFLANMSHEIRTPMNGVLGMVELLLETDLSDRQRRYAETVRRSGETLVTLINSILDLSKIEAGKMELELGPVDVGTLAREATDFFEGQAAAKGIHLACHMPATVPLGLVGDAGRLRQILTNLIGNAIKFTEPGGKVVVRAEPAAAPQEKPPTSKVLLRFEVTDTGVGIQPDKHGTIFEAFAQADGSTTRRYGGTGLGLAIARRLSALMGGEIGVDSTPGEGSRFWFTALFDRPGDAAPLTVGDLEGAGRERHSDGARRLSGRVLLAEDNPVNREVATERLMLLGCVVDVAANGIEALDRARLHQYDLILMDCQMPELDGYDASRAIRLEEARMPAASPRHVPIVALTANALAGDRERCLAAGMDDYLAKPFSQGQLRDMLGRWLASPDAEPAARAPDPAATAGAPAPLDPAVLDELRRLAGGGRPDVLATVAGIYLESTPELLARLRTGADAGDWPLLAATAHALKSSSGSIGALGLAALCRDLETASRHAADGAPASDRVPGRAVDAIEAEYGRVRAALTSLAPPAPPSAPAETVSS</sequence>
<dbReference type="InterPro" id="IPR036890">
    <property type="entry name" value="HATPase_C_sf"/>
</dbReference>
<dbReference type="SUPFAM" id="SSF52172">
    <property type="entry name" value="CheY-like"/>
    <property type="match status" value="1"/>
</dbReference>
<proteinExistence type="predicted"/>
<feature type="transmembrane region" description="Helical" evidence="18">
    <location>
        <begin position="178"/>
        <end position="196"/>
    </location>
</feature>
<dbReference type="PANTHER" id="PTHR45339">
    <property type="entry name" value="HYBRID SIGNAL TRANSDUCTION HISTIDINE KINASE J"/>
    <property type="match status" value="1"/>
</dbReference>
<keyword evidence="7 18" id="KW-0812">Transmembrane</keyword>
<feature type="domain" description="HAMP" evidence="21">
    <location>
        <begin position="202"/>
        <end position="264"/>
    </location>
</feature>
<dbReference type="Pfam" id="PF00512">
    <property type="entry name" value="HisKA"/>
    <property type="match status" value="1"/>
</dbReference>
<evidence type="ECO:0000256" key="15">
    <source>
        <dbReference type="PROSITE-ProRule" id="PRU00169"/>
    </source>
</evidence>
<dbReference type="EC" id="2.7.13.3" evidence="3"/>
<evidence type="ECO:0000256" key="14">
    <source>
        <dbReference type="PROSITE-ProRule" id="PRU00110"/>
    </source>
</evidence>
<keyword evidence="24" id="KW-1185">Reference proteome</keyword>
<evidence type="ECO:0000256" key="7">
    <source>
        <dbReference type="ARBA" id="ARBA00022692"/>
    </source>
</evidence>
<evidence type="ECO:0000259" key="21">
    <source>
        <dbReference type="PROSITE" id="PS50885"/>
    </source>
</evidence>
<evidence type="ECO:0000259" key="20">
    <source>
        <dbReference type="PROSITE" id="PS50110"/>
    </source>
</evidence>
<dbReference type="CDD" id="cd06225">
    <property type="entry name" value="HAMP"/>
    <property type="match status" value="1"/>
</dbReference>
<evidence type="ECO:0000313" key="23">
    <source>
        <dbReference type="EMBL" id="QQP91777.1"/>
    </source>
</evidence>
<dbReference type="Gene3D" id="1.20.120.160">
    <property type="entry name" value="HPT domain"/>
    <property type="match status" value="1"/>
</dbReference>
<dbReference type="Gene3D" id="6.10.340.10">
    <property type="match status" value="1"/>
</dbReference>
<keyword evidence="16" id="KW-0175">Coiled coil</keyword>
<dbReference type="InterPro" id="IPR033417">
    <property type="entry name" value="CHASE8"/>
</dbReference>
<feature type="coiled-coil region" evidence="16">
    <location>
        <begin position="284"/>
        <end position="311"/>
    </location>
</feature>
<evidence type="ECO:0000256" key="13">
    <source>
        <dbReference type="ARBA" id="ARBA00023136"/>
    </source>
</evidence>
<evidence type="ECO:0000256" key="17">
    <source>
        <dbReference type="SAM" id="MobiDB-lite"/>
    </source>
</evidence>
<feature type="modified residue" description="Phosphohistidine" evidence="14">
    <location>
        <position position="776"/>
    </location>
</feature>
<keyword evidence="9" id="KW-0418">Kinase</keyword>
<dbReference type="Gene3D" id="3.40.50.2300">
    <property type="match status" value="1"/>
</dbReference>
<dbReference type="PRINTS" id="PR00344">
    <property type="entry name" value="BCTRLSENSOR"/>
</dbReference>
<dbReference type="PROSITE" id="PS50110">
    <property type="entry name" value="RESPONSE_REGULATORY"/>
    <property type="match status" value="1"/>
</dbReference>
<keyword evidence="6" id="KW-0808">Transferase</keyword>
<dbReference type="SUPFAM" id="SSF55874">
    <property type="entry name" value="ATPase domain of HSP90 chaperone/DNA topoisomerase II/histidine kinase"/>
    <property type="match status" value="1"/>
</dbReference>